<evidence type="ECO:0000256" key="5">
    <source>
        <dbReference type="ARBA" id="ARBA00030497"/>
    </source>
</evidence>
<evidence type="ECO:0000256" key="3">
    <source>
        <dbReference type="ARBA" id="ARBA00013252"/>
    </source>
</evidence>
<organism evidence="6 7">
    <name type="scientific">Phytophthora sojae (strain P6497)</name>
    <name type="common">Soybean stem and root rot agent</name>
    <name type="synonym">Phytophthora megasperma f. sp. glycines</name>
    <dbReference type="NCBI Taxonomy" id="1094619"/>
    <lineage>
        <taxon>Eukaryota</taxon>
        <taxon>Sar</taxon>
        <taxon>Stramenopiles</taxon>
        <taxon>Oomycota</taxon>
        <taxon>Peronosporomycetes</taxon>
        <taxon>Peronosporales</taxon>
        <taxon>Peronosporaceae</taxon>
        <taxon>Phytophthora</taxon>
    </lineage>
</organism>
<dbReference type="OMA" id="RWLSKMA"/>
<dbReference type="PANTHER" id="PTHR12599">
    <property type="entry name" value="PTERIN-4-ALPHA-CARBINOLAMINE DEHYDRATASE"/>
    <property type="match status" value="1"/>
</dbReference>
<evidence type="ECO:0000256" key="4">
    <source>
        <dbReference type="ARBA" id="ARBA00023239"/>
    </source>
</evidence>
<comment type="similarity">
    <text evidence="2">Belongs to the pterin-4-alpha-carbinolamine dehydratase family.</text>
</comment>
<dbReference type="Proteomes" id="UP000002640">
    <property type="component" value="Unassembled WGS sequence"/>
</dbReference>
<keyword evidence="4" id="KW-0456">Lyase</keyword>
<dbReference type="SMR" id="G4ZW76"/>
<evidence type="ECO:0000256" key="1">
    <source>
        <dbReference type="ARBA" id="ARBA00001554"/>
    </source>
</evidence>
<dbReference type="SUPFAM" id="SSF55248">
    <property type="entry name" value="PCD-like"/>
    <property type="match status" value="1"/>
</dbReference>
<dbReference type="InterPro" id="IPR001533">
    <property type="entry name" value="Pterin_deHydtase"/>
</dbReference>
<dbReference type="InterPro" id="IPR036428">
    <property type="entry name" value="PCD_sf"/>
</dbReference>
<comment type="catalytic activity">
    <reaction evidence="1">
        <text>(4aS,6R)-4a-hydroxy-L-erythro-5,6,7,8-tetrahydrobiopterin = (6R)-L-erythro-6,7-dihydrobiopterin + H2O</text>
        <dbReference type="Rhea" id="RHEA:11920"/>
        <dbReference type="ChEBI" id="CHEBI:15377"/>
        <dbReference type="ChEBI" id="CHEBI:15642"/>
        <dbReference type="ChEBI" id="CHEBI:43120"/>
        <dbReference type="EC" id="4.2.1.96"/>
    </reaction>
</comment>
<gene>
    <name evidence="6" type="ORF">PHYSODRAFT_286971</name>
</gene>
<evidence type="ECO:0000313" key="6">
    <source>
        <dbReference type="EMBL" id="EGZ12358.1"/>
    </source>
</evidence>
<dbReference type="Gene3D" id="3.30.1360.20">
    <property type="entry name" value="Transcriptional coactivator/pterin dehydratase"/>
    <property type="match status" value="1"/>
</dbReference>
<dbReference type="CDD" id="cd00914">
    <property type="entry name" value="PCD_DCoH_subfamily_b"/>
    <property type="match status" value="1"/>
</dbReference>
<dbReference type="RefSeq" id="XP_009532691.1">
    <property type="nucleotide sequence ID" value="XM_009534396.1"/>
</dbReference>
<dbReference type="GeneID" id="20640516"/>
<dbReference type="PANTHER" id="PTHR12599:SF0">
    <property type="entry name" value="PTERIN-4-ALPHA-CARBINOLAMINE DEHYDRATASE"/>
    <property type="match status" value="1"/>
</dbReference>
<protein>
    <recommendedName>
        <fullName evidence="3">4a-hydroxytetrahydrobiopterin dehydratase</fullName>
        <ecNumber evidence="3">4.2.1.96</ecNumber>
    </recommendedName>
    <alternativeName>
        <fullName evidence="5">4-alpha-hydroxy-tetrahydropterin dehydratase</fullName>
    </alternativeName>
</protein>
<proteinExistence type="inferred from homology"/>
<dbReference type="EC" id="4.2.1.96" evidence="3"/>
<dbReference type="KEGG" id="psoj:PHYSODRAFT_286971"/>
<dbReference type="GO" id="GO:0006729">
    <property type="term" value="P:tetrahydrobiopterin biosynthetic process"/>
    <property type="evidence" value="ECO:0007669"/>
    <property type="project" value="InterPro"/>
</dbReference>
<dbReference type="InParanoid" id="G4ZW76"/>
<evidence type="ECO:0000256" key="2">
    <source>
        <dbReference type="ARBA" id="ARBA00006472"/>
    </source>
</evidence>
<dbReference type="HAMAP" id="MF_00434">
    <property type="entry name" value="Pterin_4_alpha"/>
    <property type="match status" value="1"/>
</dbReference>
<name>G4ZW76_PHYSP</name>
<dbReference type="EMBL" id="JH159157">
    <property type="protein sequence ID" value="EGZ12358.1"/>
    <property type="molecule type" value="Genomic_DNA"/>
</dbReference>
<dbReference type="Pfam" id="PF01329">
    <property type="entry name" value="Pterin_4a"/>
    <property type="match status" value="1"/>
</dbReference>
<evidence type="ECO:0000313" key="7">
    <source>
        <dbReference type="Proteomes" id="UP000002640"/>
    </source>
</evidence>
<keyword evidence="7" id="KW-1185">Reference proteome</keyword>
<dbReference type="GO" id="GO:0008124">
    <property type="term" value="F:4-alpha-hydroxytetrahydrobiopterin dehydratase activity"/>
    <property type="evidence" value="ECO:0007669"/>
    <property type="project" value="UniProtKB-EC"/>
</dbReference>
<dbReference type="NCBIfam" id="NF002018">
    <property type="entry name" value="PRK00823.1-3"/>
    <property type="match status" value="1"/>
</dbReference>
<accession>G4ZW76</accession>
<sequence length="125" mass="14033">MSLHVLRKLSAPVARPLLQRGLATHAVPTLLTDAERAAGLQQITSAWEVVPGRDAIRRRFEFRDFNEAWGFMNRTALLAEQMGHHPEWFNVYNRVDVTLSTHDCGGLSKNDIKMATAMNSYAQAV</sequence>
<reference evidence="6 7" key="1">
    <citation type="journal article" date="2006" name="Science">
        <title>Phytophthora genome sequences uncover evolutionary origins and mechanisms of pathogenesis.</title>
        <authorList>
            <person name="Tyler B.M."/>
            <person name="Tripathy S."/>
            <person name="Zhang X."/>
            <person name="Dehal P."/>
            <person name="Jiang R.H."/>
            <person name="Aerts A."/>
            <person name="Arredondo F.D."/>
            <person name="Baxter L."/>
            <person name="Bensasson D."/>
            <person name="Beynon J.L."/>
            <person name="Chapman J."/>
            <person name="Damasceno C.M."/>
            <person name="Dorrance A.E."/>
            <person name="Dou D."/>
            <person name="Dickerman A.W."/>
            <person name="Dubchak I.L."/>
            <person name="Garbelotto M."/>
            <person name="Gijzen M."/>
            <person name="Gordon S.G."/>
            <person name="Govers F."/>
            <person name="Grunwald N.J."/>
            <person name="Huang W."/>
            <person name="Ivors K.L."/>
            <person name="Jones R.W."/>
            <person name="Kamoun S."/>
            <person name="Krampis K."/>
            <person name="Lamour K.H."/>
            <person name="Lee M.K."/>
            <person name="McDonald W.H."/>
            <person name="Medina M."/>
            <person name="Meijer H.J."/>
            <person name="Nordberg E.K."/>
            <person name="Maclean D.J."/>
            <person name="Ospina-Giraldo M.D."/>
            <person name="Morris P.F."/>
            <person name="Phuntumart V."/>
            <person name="Putnam N.H."/>
            <person name="Rash S."/>
            <person name="Rose J.K."/>
            <person name="Sakihama Y."/>
            <person name="Salamov A.A."/>
            <person name="Savidor A."/>
            <person name="Scheuring C.F."/>
            <person name="Smith B.M."/>
            <person name="Sobral B.W."/>
            <person name="Terry A."/>
            <person name="Torto-Alalibo T.A."/>
            <person name="Win J."/>
            <person name="Xu Z."/>
            <person name="Zhang H."/>
            <person name="Grigoriev I.V."/>
            <person name="Rokhsar D.S."/>
            <person name="Boore J.L."/>
        </authorList>
    </citation>
    <scope>NUCLEOTIDE SEQUENCE [LARGE SCALE GENOMIC DNA]</scope>
    <source>
        <strain evidence="6 7">P6497</strain>
    </source>
</reference>
<dbReference type="AlphaFoldDB" id="G4ZW76"/>
<dbReference type="STRING" id="1094619.G4ZW76"/>